<keyword evidence="2" id="KW-1185">Reference proteome</keyword>
<dbReference type="EMBL" id="BLAH01000058">
    <property type="protein sequence ID" value="GES36298.1"/>
    <property type="molecule type" value="Genomic_DNA"/>
</dbReference>
<evidence type="ECO:0000313" key="2">
    <source>
        <dbReference type="Proteomes" id="UP000325466"/>
    </source>
</evidence>
<comment type="caution">
    <text evidence="1">The sequence shown here is derived from an EMBL/GenBank/DDBJ whole genome shotgun (WGS) entry which is preliminary data.</text>
</comment>
<evidence type="ECO:0000313" key="1">
    <source>
        <dbReference type="EMBL" id="GES36298.1"/>
    </source>
</evidence>
<gene>
    <name evidence="1" type="ORF">RAJCM14343_1549</name>
</gene>
<protein>
    <submittedName>
        <fullName evidence="1">Uncharacterized protein</fullName>
    </submittedName>
</protein>
<reference evidence="1 2" key="1">
    <citation type="journal article" date="2018" name="Biodegradation">
        <title>1,4-Dioxane degradation characteristics of Rhodococcus aetherivorans JCM 14343.</title>
        <authorList>
            <person name="Inoue D."/>
            <person name="Tsunoda T."/>
            <person name="Yamamoto N."/>
            <person name="Ike M."/>
            <person name="Sei K."/>
        </authorList>
    </citation>
    <scope>NUCLEOTIDE SEQUENCE [LARGE SCALE GENOMIC DNA]</scope>
    <source>
        <strain evidence="1 2">JCM 14343</strain>
    </source>
</reference>
<proteinExistence type="predicted"/>
<sequence>MDENAPERSSKVPPRQVMSLASDVLHGSGLHRHAGEYA</sequence>
<dbReference type="Proteomes" id="UP000325466">
    <property type="component" value="Unassembled WGS sequence"/>
</dbReference>
<organism evidence="1 2">
    <name type="scientific">Rhodococcus aetherivorans</name>
    <dbReference type="NCBI Taxonomy" id="191292"/>
    <lineage>
        <taxon>Bacteria</taxon>
        <taxon>Bacillati</taxon>
        <taxon>Actinomycetota</taxon>
        <taxon>Actinomycetes</taxon>
        <taxon>Mycobacteriales</taxon>
        <taxon>Nocardiaceae</taxon>
        <taxon>Rhodococcus</taxon>
    </lineage>
</organism>
<name>A0ABQ0YID5_9NOCA</name>
<accession>A0ABQ0YID5</accession>